<evidence type="ECO:0000256" key="1">
    <source>
        <dbReference type="SAM" id="SignalP"/>
    </source>
</evidence>
<dbReference type="Proteomes" id="UP001168524">
    <property type="component" value="Unassembled WGS sequence"/>
</dbReference>
<evidence type="ECO:0000313" key="3">
    <source>
        <dbReference type="Proteomes" id="UP001168524"/>
    </source>
</evidence>
<evidence type="ECO:0000313" key="2">
    <source>
        <dbReference type="EMBL" id="MDN0014722.1"/>
    </source>
</evidence>
<keyword evidence="3" id="KW-1185">Reference proteome</keyword>
<sequence>MKRIYLLLAVLTSTGLVHAEENPFKPEPKLKDAKVSTWNIGAGVTKKLLHANLEWVNPYGIAYAKAGAFLNDDNEAGGQVGFRYPYYLTGTDKNGYYVGVYAGHLDSKNYGGKVKANLGVGADMAFVWLNNERISTFSVGAGVREPLEGADGKTVKKAEPVLQFSYTLSFGL</sequence>
<feature type="chain" id="PRO_5047295913" evidence="1">
    <location>
        <begin position="20"/>
        <end position="172"/>
    </location>
</feature>
<dbReference type="RefSeq" id="WP_267980965.1">
    <property type="nucleotide sequence ID" value="NZ_JAPQKF010000004.1"/>
</dbReference>
<name>A0ABT7WPW6_9GAMM</name>
<dbReference type="EMBL" id="JAUDZE010000004">
    <property type="protein sequence ID" value="MDN0014722.1"/>
    <property type="molecule type" value="Genomic_DNA"/>
</dbReference>
<organism evidence="2 3">
    <name type="scientific">Acinetobacter thutiue</name>
    <dbReference type="NCBI Taxonomy" id="2998078"/>
    <lineage>
        <taxon>Bacteria</taxon>
        <taxon>Pseudomonadati</taxon>
        <taxon>Pseudomonadota</taxon>
        <taxon>Gammaproteobacteria</taxon>
        <taxon>Moraxellales</taxon>
        <taxon>Moraxellaceae</taxon>
        <taxon>Acinetobacter</taxon>
    </lineage>
</organism>
<protein>
    <submittedName>
        <fullName evidence="2">Uncharacterized protein</fullName>
    </submittedName>
</protein>
<gene>
    <name evidence="2" type="ORF">QTA56_10835</name>
</gene>
<comment type="caution">
    <text evidence="2">The sequence shown here is derived from an EMBL/GenBank/DDBJ whole genome shotgun (WGS) entry which is preliminary data.</text>
</comment>
<proteinExistence type="predicted"/>
<keyword evidence="1" id="KW-0732">Signal</keyword>
<feature type="signal peptide" evidence="1">
    <location>
        <begin position="1"/>
        <end position="19"/>
    </location>
</feature>
<reference evidence="2" key="1">
    <citation type="submission" date="2023-06" db="EMBL/GenBank/DDBJ databases">
        <title>Two novel species of Acinetobacter isolated from motorbike repairing workshop in Vietnam.</title>
        <authorList>
            <person name="Le N.T.T."/>
        </authorList>
    </citation>
    <scope>NUCLEOTIDE SEQUENCE</scope>
    <source>
        <strain evidence="2">VNH17</strain>
    </source>
</reference>
<accession>A0ABT7WPW6</accession>